<name>A0ACB7YN36_9ERIC</name>
<dbReference type="Proteomes" id="UP000828048">
    <property type="component" value="Chromosome 11"/>
</dbReference>
<evidence type="ECO:0000313" key="2">
    <source>
        <dbReference type="Proteomes" id="UP000828048"/>
    </source>
</evidence>
<keyword evidence="2" id="KW-1185">Reference proteome</keyword>
<proteinExistence type="predicted"/>
<comment type="caution">
    <text evidence="1">The sequence shown here is derived from an EMBL/GenBank/DDBJ whole genome shotgun (WGS) entry which is preliminary data.</text>
</comment>
<dbReference type="EMBL" id="CM037161">
    <property type="protein sequence ID" value="KAH7854935.1"/>
    <property type="molecule type" value="Genomic_DNA"/>
</dbReference>
<reference evidence="1 2" key="1">
    <citation type="journal article" date="2021" name="Hortic Res">
        <title>High-quality reference genome and annotation aids understanding of berry development for evergreen blueberry (Vaccinium darrowii).</title>
        <authorList>
            <person name="Yu J."/>
            <person name="Hulse-Kemp A.M."/>
            <person name="Babiker E."/>
            <person name="Staton M."/>
        </authorList>
    </citation>
    <scope>NUCLEOTIDE SEQUENCE [LARGE SCALE GENOMIC DNA]</scope>
    <source>
        <strain evidence="2">cv. NJ 8807/NJ 8810</strain>
        <tissue evidence="1">Young leaf</tissue>
    </source>
</reference>
<accession>A0ACB7YN36</accession>
<evidence type="ECO:0000313" key="1">
    <source>
        <dbReference type="EMBL" id="KAH7854935.1"/>
    </source>
</evidence>
<organism evidence="1 2">
    <name type="scientific">Vaccinium darrowii</name>
    <dbReference type="NCBI Taxonomy" id="229202"/>
    <lineage>
        <taxon>Eukaryota</taxon>
        <taxon>Viridiplantae</taxon>
        <taxon>Streptophyta</taxon>
        <taxon>Embryophyta</taxon>
        <taxon>Tracheophyta</taxon>
        <taxon>Spermatophyta</taxon>
        <taxon>Magnoliopsida</taxon>
        <taxon>eudicotyledons</taxon>
        <taxon>Gunneridae</taxon>
        <taxon>Pentapetalae</taxon>
        <taxon>asterids</taxon>
        <taxon>Ericales</taxon>
        <taxon>Ericaceae</taxon>
        <taxon>Vaccinioideae</taxon>
        <taxon>Vaccinieae</taxon>
        <taxon>Vaccinium</taxon>
    </lineage>
</organism>
<gene>
    <name evidence="1" type="ORF">Vadar_019310</name>
</gene>
<protein>
    <submittedName>
        <fullName evidence="1">Uncharacterized protein</fullName>
    </submittedName>
</protein>
<sequence>MSNRATHSRPCEEPRSQISTNTELLKSYLGIAGIKNMKNDDEEAFEELLQLAQFANVESYQRRFQELAAIVSDLPEEFCVRCFTKGLQEDIKFGVEMYKPTTMDQAIGLAKLQEMTLEVLEKRSKKYKNSESSREKERKSAEATWTPTVRSIKESDGLVSWGDSKRQIQENCSSKDVVRDSRIEVEEMGLQELDIKNEDVEEDLQLGFGKGTMVKLGESVGDKECQKPEMGNGFASEVIFGRVISTSVKCYNAGIRKDFGQQVTDGNKFKVISPISNKFKTGYLIKDKEIYFQKHLVSLADVSTNVCIDCHQEEFSTCIHKIWDPGGFSANCLSGLISLWLSVLESLQSEPCCTFIGRDDVTFFLLYRSHLEAISSFKVNYAFVHNKRVLFSTGFERLVLTGMNVEGSQVVVYHGNPSLVKADECSIRHFTTEKFEGYCPLTIQAKYEGFLGDELADQVPPFPALRTRLFFKW</sequence>